<evidence type="ECO:0000256" key="2">
    <source>
        <dbReference type="ARBA" id="ARBA00022801"/>
    </source>
</evidence>
<keyword evidence="7" id="KW-0732">Signal</keyword>
<dbReference type="KEGG" id="bgt:106057387"/>
<dbReference type="GO" id="GO:0004252">
    <property type="term" value="F:serine-type endopeptidase activity"/>
    <property type="evidence" value="ECO:0007669"/>
    <property type="project" value="InterPro"/>
</dbReference>
<evidence type="ECO:0000256" key="4">
    <source>
        <dbReference type="ARBA" id="ARBA00023157"/>
    </source>
</evidence>
<dbReference type="PROSITE" id="PS00135">
    <property type="entry name" value="TRYPSIN_SER"/>
    <property type="match status" value="1"/>
</dbReference>
<dbReference type="Gene3D" id="2.40.10.10">
    <property type="entry name" value="Trypsin-like serine proteases"/>
    <property type="match status" value="1"/>
</dbReference>
<evidence type="ECO:0000256" key="7">
    <source>
        <dbReference type="SAM" id="SignalP"/>
    </source>
</evidence>
<organism evidence="9 10">
    <name type="scientific">Biomphalaria glabrata</name>
    <name type="common">Bloodfluke planorb</name>
    <name type="synonym">Freshwater snail</name>
    <dbReference type="NCBI Taxonomy" id="6526"/>
    <lineage>
        <taxon>Eukaryota</taxon>
        <taxon>Metazoa</taxon>
        <taxon>Spiralia</taxon>
        <taxon>Lophotrochozoa</taxon>
        <taxon>Mollusca</taxon>
        <taxon>Gastropoda</taxon>
        <taxon>Heterobranchia</taxon>
        <taxon>Euthyneura</taxon>
        <taxon>Panpulmonata</taxon>
        <taxon>Hygrophila</taxon>
        <taxon>Lymnaeoidea</taxon>
        <taxon>Planorbidae</taxon>
        <taxon>Biomphalaria</taxon>
    </lineage>
</organism>
<dbReference type="PROSITE" id="PS51257">
    <property type="entry name" value="PROKAR_LIPOPROTEIN"/>
    <property type="match status" value="1"/>
</dbReference>
<dbReference type="Pfam" id="PF00089">
    <property type="entry name" value="Trypsin"/>
    <property type="match status" value="1"/>
</dbReference>
<evidence type="ECO:0000313" key="9">
    <source>
        <dbReference type="EnsemblMetazoa" id="BGLB002232-PB"/>
    </source>
</evidence>
<dbReference type="AlphaFoldDB" id="A0A2C9JGL2"/>
<dbReference type="InterPro" id="IPR001254">
    <property type="entry name" value="Trypsin_dom"/>
</dbReference>
<keyword evidence="4" id="KW-1015">Disulfide bond</keyword>
<dbReference type="Proteomes" id="UP000076420">
    <property type="component" value="Unassembled WGS sequence"/>
</dbReference>
<name>A0A2C9JGL2_BIOGL</name>
<evidence type="ECO:0000256" key="1">
    <source>
        <dbReference type="ARBA" id="ARBA00022670"/>
    </source>
</evidence>
<dbReference type="InterPro" id="IPR009003">
    <property type="entry name" value="Peptidase_S1_PA"/>
</dbReference>
<dbReference type="PANTHER" id="PTHR24252:SF7">
    <property type="entry name" value="HYALIN"/>
    <property type="match status" value="1"/>
</dbReference>
<dbReference type="PANTHER" id="PTHR24252">
    <property type="entry name" value="ACROSIN-RELATED"/>
    <property type="match status" value="1"/>
</dbReference>
<feature type="chain" id="PRO_5013288135" description="Peptidase S1 domain-containing protein" evidence="7">
    <location>
        <begin position="23"/>
        <end position="361"/>
    </location>
</feature>
<dbReference type="InterPro" id="IPR001314">
    <property type="entry name" value="Peptidase_S1A"/>
</dbReference>
<dbReference type="STRING" id="6526.A0A2C9JGL2"/>
<dbReference type="InterPro" id="IPR043504">
    <property type="entry name" value="Peptidase_S1_PA_chymotrypsin"/>
</dbReference>
<sequence length="361" mass="38917">MMAGKWLAVAVFLCISTSCVVGQSVTCEQWCQNGLNFYSKFVQSQLFLQGFFSSCLTQCPGATTSATSTTRTSTTPTTSTSTPTSTKTTTTTTSTTSTTTRPPTTTSPSATSGCGVASYVNRYKIVGGQKAEECEFPWMVGVSVDSNFCGGSIVDNLHIVTAAHCVRDRSTREVISPTRVIIRTGSSYLNNMRAYYVKTVTIDARHVPGINDYDVAVLTLIEPLVFNNCTAPICLPYSGDDATYASYCIAAGWGLTSSYDTSLSRNLMKVVLPIVDNSLCMQSYSSQYINDLKICAGDFYYGGVDSCQGDSGGPLMCYENGRFVLHGIVSFGATCAQPRYPGVYTKVANSQILEFIKKNLN</sequence>
<dbReference type="InterPro" id="IPR018114">
    <property type="entry name" value="TRYPSIN_HIS"/>
</dbReference>
<evidence type="ECO:0000256" key="3">
    <source>
        <dbReference type="ARBA" id="ARBA00022825"/>
    </source>
</evidence>
<dbReference type="OrthoDB" id="6098757at2759"/>
<dbReference type="CDD" id="cd00190">
    <property type="entry name" value="Tryp_SPc"/>
    <property type="match status" value="1"/>
</dbReference>
<proteinExistence type="predicted"/>
<dbReference type="FunFam" id="2.40.10.10:FF:000003">
    <property type="entry name" value="Transmembrane serine protease 3"/>
    <property type="match status" value="1"/>
</dbReference>
<dbReference type="GO" id="GO:0006508">
    <property type="term" value="P:proteolysis"/>
    <property type="evidence" value="ECO:0007669"/>
    <property type="project" value="UniProtKB-KW"/>
</dbReference>
<feature type="domain" description="Peptidase S1" evidence="8">
    <location>
        <begin position="125"/>
        <end position="361"/>
    </location>
</feature>
<feature type="signal peptide" evidence="7">
    <location>
        <begin position="1"/>
        <end position="22"/>
    </location>
</feature>
<dbReference type="InterPro" id="IPR033116">
    <property type="entry name" value="TRYPSIN_SER"/>
</dbReference>
<dbReference type="PROSITE" id="PS00134">
    <property type="entry name" value="TRYPSIN_HIS"/>
    <property type="match status" value="1"/>
</dbReference>
<dbReference type="VEuPathDB" id="VectorBase:BGLB002232"/>
<gene>
    <name evidence="9" type="primary">106057387</name>
</gene>
<dbReference type="SUPFAM" id="SSF50494">
    <property type="entry name" value="Trypsin-like serine proteases"/>
    <property type="match status" value="1"/>
</dbReference>
<dbReference type="VEuPathDB" id="VectorBase:BGLAX_046496"/>
<feature type="region of interest" description="Disordered" evidence="6">
    <location>
        <begin position="63"/>
        <end position="112"/>
    </location>
</feature>
<reference evidence="9" key="1">
    <citation type="submission" date="2020-05" db="UniProtKB">
        <authorList>
            <consortium name="EnsemblMetazoa"/>
        </authorList>
    </citation>
    <scope>IDENTIFICATION</scope>
    <source>
        <strain evidence="9">BB02</strain>
    </source>
</reference>
<evidence type="ECO:0000256" key="6">
    <source>
        <dbReference type="SAM" id="MobiDB-lite"/>
    </source>
</evidence>
<keyword evidence="2 5" id="KW-0378">Hydrolase</keyword>
<dbReference type="EnsemblMetazoa" id="BGLB002232-RB">
    <property type="protein sequence ID" value="BGLB002232-PB"/>
    <property type="gene ID" value="BGLB002232"/>
</dbReference>
<dbReference type="PRINTS" id="PR00722">
    <property type="entry name" value="CHYMOTRYPSIN"/>
</dbReference>
<evidence type="ECO:0000313" key="10">
    <source>
        <dbReference type="Proteomes" id="UP000076420"/>
    </source>
</evidence>
<evidence type="ECO:0000256" key="5">
    <source>
        <dbReference type="RuleBase" id="RU363034"/>
    </source>
</evidence>
<evidence type="ECO:0000259" key="8">
    <source>
        <dbReference type="PROSITE" id="PS50240"/>
    </source>
</evidence>
<keyword evidence="1 5" id="KW-0645">Protease</keyword>
<dbReference type="PROSITE" id="PS50240">
    <property type="entry name" value="TRYPSIN_DOM"/>
    <property type="match status" value="1"/>
</dbReference>
<protein>
    <recommendedName>
        <fullName evidence="8">Peptidase S1 domain-containing protein</fullName>
    </recommendedName>
</protein>
<accession>A0A2C9JGL2</accession>
<dbReference type="SMART" id="SM00020">
    <property type="entry name" value="Tryp_SPc"/>
    <property type="match status" value="1"/>
</dbReference>
<keyword evidence="3 5" id="KW-0720">Serine protease</keyword>